<accession>A0ABQ6BGN4</accession>
<dbReference type="PANTHER" id="PTHR31270">
    <property type="entry name" value="GLUTAMINYL-PEPTIDE CYCLOTRANSFERASE"/>
    <property type="match status" value="1"/>
</dbReference>
<dbReference type="Proteomes" id="UP001156921">
    <property type="component" value="Unassembled WGS sequence"/>
</dbReference>
<protein>
    <submittedName>
        <fullName evidence="2">Glutamine cyclotransferase</fullName>
    </submittedName>
</protein>
<comment type="caution">
    <text evidence="2">The sequence shown here is derived from an EMBL/GenBank/DDBJ whole genome shotgun (WGS) entry which is preliminary data.</text>
</comment>
<dbReference type="Pfam" id="PF05096">
    <property type="entry name" value="Glu_cyclase_2"/>
    <property type="match status" value="1"/>
</dbReference>
<evidence type="ECO:0000313" key="3">
    <source>
        <dbReference type="Proteomes" id="UP001156921"/>
    </source>
</evidence>
<gene>
    <name evidence="2" type="ORF">GCM10007859_12210</name>
</gene>
<name>A0ABQ6BGN4_9CAUL</name>
<dbReference type="PANTHER" id="PTHR31270:SF1">
    <property type="entry name" value="GLUTAMINYL-PEPTIDE CYCLOTRANSFERASE"/>
    <property type="match status" value="1"/>
</dbReference>
<feature type="signal peptide" evidence="1">
    <location>
        <begin position="1"/>
        <end position="19"/>
    </location>
</feature>
<dbReference type="EMBL" id="BSOY01000020">
    <property type="protein sequence ID" value="GLS01210.1"/>
    <property type="molecule type" value="Genomic_DNA"/>
</dbReference>
<dbReference type="SUPFAM" id="SSF50969">
    <property type="entry name" value="YVTN repeat-like/Quinoprotein amine dehydrogenase"/>
    <property type="match status" value="1"/>
</dbReference>
<reference evidence="3" key="1">
    <citation type="journal article" date="2019" name="Int. J. Syst. Evol. Microbiol.">
        <title>The Global Catalogue of Microorganisms (GCM) 10K type strain sequencing project: providing services to taxonomists for standard genome sequencing and annotation.</title>
        <authorList>
            <consortium name="The Broad Institute Genomics Platform"/>
            <consortium name="The Broad Institute Genome Sequencing Center for Infectious Disease"/>
            <person name="Wu L."/>
            <person name="Ma J."/>
        </authorList>
    </citation>
    <scope>NUCLEOTIDE SEQUENCE [LARGE SCALE GENOMIC DNA]</scope>
    <source>
        <strain evidence="3">NBRC 110107</strain>
    </source>
</reference>
<dbReference type="RefSeq" id="WP_284222065.1">
    <property type="nucleotide sequence ID" value="NZ_BSOY01000020.1"/>
</dbReference>
<sequence>MRAAVLLLAALLTPIPAAAQTPAPPAPASAPAPEPVPVYGFEVVRVYPHDPAAFTQGLVFRDGELLESTGRYPSTVRRVRLEDGVVLQRRELDEDYFGEGLTAVGDRVLTLTWKGGKGFIWNPVTLEPEGEFAYAGEGWGLTHDATRLILSDGTAALRFLDPTTLVETGQVPVTLQGRPVSRINELEWIEGEVFANLWQTDYILRINPATGAITGIIDLTELMPDRSGLDPTDAVLNGIAWDPVGRRLFVTGKNWPKLFEIRLTGPR</sequence>
<dbReference type="InterPro" id="IPR011044">
    <property type="entry name" value="Quino_amine_DH_bsu"/>
</dbReference>
<keyword evidence="1" id="KW-0732">Signal</keyword>
<keyword evidence="3" id="KW-1185">Reference proteome</keyword>
<evidence type="ECO:0000256" key="1">
    <source>
        <dbReference type="SAM" id="SignalP"/>
    </source>
</evidence>
<proteinExistence type="predicted"/>
<dbReference type="InterPro" id="IPR007788">
    <property type="entry name" value="QCT"/>
</dbReference>
<feature type="chain" id="PRO_5046537463" evidence="1">
    <location>
        <begin position="20"/>
        <end position="267"/>
    </location>
</feature>
<evidence type="ECO:0000313" key="2">
    <source>
        <dbReference type="EMBL" id="GLS01210.1"/>
    </source>
</evidence>
<organism evidence="2 3">
    <name type="scientific">Brevundimonas denitrificans</name>
    <dbReference type="NCBI Taxonomy" id="1443434"/>
    <lineage>
        <taxon>Bacteria</taxon>
        <taxon>Pseudomonadati</taxon>
        <taxon>Pseudomonadota</taxon>
        <taxon>Alphaproteobacteria</taxon>
        <taxon>Caulobacterales</taxon>
        <taxon>Caulobacteraceae</taxon>
        <taxon>Brevundimonas</taxon>
    </lineage>
</organism>